<evidence type="ECO:0000256" key="1">
    <source>
        <dbReference type="ARBA" id="ARBA00038215"/>
    </source>
</evidence>
<name>A0A1B9FYC7_9TREE</name>
<evidence type="ECO:0000313" key="3">
    <source>
        <dbReference type="EMBL" id="OCF23769.1"/>
    </source>
</evidence>
<accession>A0A1B9FYC7</accession>
<dbReference type="Proteomes" id="UP000092730">
    <property type="component" value="Chromosome 6"/>
</dbReference>
<dbReference type="Gene3D" id="3.40.710.10">
    <property type="entry name" value="DD-peptidase/beta-lactamase superfamily"/>
    <property type="match status" value="1"/>
</dbReference>
<evidence type="ECO:0000313" key="4">
    <source>
        <dbReference type="EMBL" id="WVW85468.1"/>
    </source>
</evidence>
<reference evidence="3" key="1">
    <citation type="submission" date="2013-07" db="EMBL/GenBank/DDBJ databases">
        <title>The Genome Sequence of Cryptococcus bestiolae CBS10118.</title>
        <authorList>
            <consortium name="The Broad Institute Genome Sequencing Platform"/>
            <person name="Cuomo C."/>
            <person name="Litvintseva A."/>
            <person name="Chen Y."/>
            <person name="Heitman J."/>
            <person name="Sun S."/>
            <person name="Springer D."/>
            <person name="Dromer F."/>
            <person name="Young S.K."/>
            <person name="Zeng Q."/>
            <person name="Gargeya S."/>
            <person name="Fitzgerald M."/>
            <person name="Abouelleil A."/>
            <person name="Alvarado L."/>
            <person name="Berlin A.M."/>
            <person name="Chapman S.B."/>
            <person name="Dewar J."/>
            <person name="Goldberg J."/>
            <person name="Griggs A."/>
            <person name="Gujja S."/>
            <person name="Hansen M."/>
            <person name="Howarth C."/>
            <person name="Imamovic A."/>
            <person name="Larimer J."/>
            <person name="McCowan C."/>
            <person name="Murphy C."/>
            <person name="Pearson M."/>
            <person name="Priest M."/>
            <person name="Roberts A."/>
            <person name="Saif S."/>
            <person name="Shea T."/>
            <person name="Sykes S."/>
            <person name="Wortman J."/>
            <person name="Nusbaum C."/>
            <person name="Birren B."/>
        </authorList>
    </citation>
    <scope>NUCLEOTIDE SEQUENCE [LARGE SCALE GENOMIC DNA]</scope>
    <source>
        <strain evidence="3">CBS 10118</strain>
    </source>
</reference>
<evidence type="ECO:0000259" key="2">
    <source>
        <dbReference type="Pfam" id="PF00144"/>
    </source>
</evidence>
<dbReference type="InterPro" id="IPR001466">
    <property type="entry name" value="Beta-lactam-related"/>
</dbReference>
<reference evidence="3" key="3">
    <citation type="submission" date="2014-01" db="EMBL/GenBank/DDBJ databases">
        <title>Evolution of pathogenesis and genome organization in the Tremellales.</title>
        <authorList>
            <person name="Cuomo C."/>
            <person name="Litvintseva A."/>
            <person name="Heitman J."/>
            <person name="Chen Y."/>
            <person name="Sun S."/>
            <person name="Springer D."/>
            <person name="Dromer F."/>
            <person name="Young S."/>
            <person name="Zeng Q."/>
            <person name="Chapman S."/>
            <person name="Gujja S."/>
            <person name="Saif S."/>
            <person name="Birren B."/>
        </authorList>
    </citation>
    <scope>NUCLEOTIDE SEQUENCE</scope>
    <source>
        <strain evidence="3">CBS 10118</strain>
    </source>
</reference>
<proteinExistence type="inferred from homology"/>
<evidence type="ECO:0000313" key="5">
    <source>
        <dbReference type="Proteomes" id="UP000092730"/>
    </source>
</evidence>
<dbReference type="KEGG" id="kbi:30211152"/>
<gene>
    <name evidence="3" type="ORF">I302_06753</name>
    <name evidence="4" type="ORF">I302_107506</name>
</gene>
<dbReference type="EMBL" id="CP144546">
    <property type="protein sequence ID" value="WVW85468.1"/>
    <property type="molecule type" value="Genomic_DNA"/>
</dbReference>
<dbReference type="EMBL" id="KI894023">
    <property type="protein sequence ID" value="OCF23769.1"/>
    <property type="molecule type" value="Genomic_DNA"/>
</dbReference>
<feature type="domain" description="Beta-lactamase-related" evidence="2">
    <location>
        <begin position="41"/>
        <end position="389"/>
    </location>
</feature>
<dbReference type="InterPro" id="IPR050491">
    <property type="entry name" value="AmpC-like"/>
</dbReference>
<dbReference type="RefSeq" id="XP_019044839.1">
    <property type="nucleotide sequence ID" value="XM_019193362.1"/>
</dbReference>
<dbReference type="PANTHER" id="PTHR46825:SF15">
    <property type="entry name" value="BETA-LACTAMASE-RELATED DOMAIN-CONTAINING PROTEIN"/>
    <property type="match status" value="1"/>
</dbReference>
<keyword evidence="5" id="KW-1185">Reference proteome</keyword>
<dbReference type="OrthoDB" id="5946976at2759"/>
<protein>
    <recommendedName>
        <fullName evidence="2">Beta-lactamase-related domain-containing protein</fullName>
    </recommendedName>
</protein>
<sequence>MFSVIPFLIYPYLSRTYLYLIGRSAPNTDSNSILSDKTKTWLDDIQKSYDIPGLAVSIVTSPSSSHSNTTQFKPADRFHSETLTFGFRNLNGDPLTSDSLFSIGSNTKLFVAISVGLLIDKNITLHNGETLDWTTRIIDVLPSWGLVDKQAEGETTIQDLLLMRTGVPFHPYAPNHADSSSLLNMMSHLPPSSHFRNKWQYNNDNYLILAHIVSVLSRQPFTDFLQYNFLEPLGMTSALFDPIEAKWTGKRSDAILRIGKGMEIVSSNSDGRQIKLQGQKRNIDWWTKGKGESMWGSAGLIMSINDVTRWLQELLSPTLITQSILEKCAEDQISADNLLLPDTVNCSYGYGQWTSNYRGYKVLIHYGYMLGQHTLFARLPDEGIAIGAMNLGDGIGFRVNRAIVYTLLDELLGLEKKDWQESILDTWVLEQVQEHADLINKAVDSPQQMDEIDVRIQGSYHHPAWNSLHFRRFLTSSHDLSLGQLLQAQTMLGPPSFVAAMPGREDWYILLHSNGAQYIWTIIQLHDDHRLTEVIENGIVRVLGRGSAAINEDGMGMFGGFWSFDSATFKYYAEGKDPKADAEVWFDRLNS</sequence>
<organism evidence="3">
    <name type="scientific">Kwoniella bestiolae CBS 10118</name>
    <dbReference type="NCBI Taxonomy" id="1296100"/>
    <lineage>
        <taxon>Eukaryota</taxon>
        <taxon>Fungi</taxon>
        <taxon>Dikarya</taxon>
        <taxon>Basidiomycota</taxon>
        <taxon>Agaricomycotina</taxon>
        <taxon>Tremellomycetes</taxon>
        <taxon>Tremellales</taxon>
        <taxon>Cryptococcaceae</taxon>
        <taxon>Kwoniella</taxon>
    </lineage>
</organism>
<dbReference type="GeneID" id="30211152"/>
<dbReference type="Pfam" id="PF00144">
    <property type="entry name" value="Beta-lactamase"/>
    <property type="match status" value="1"/>
</dbReference>
<dbReference type="STRING" id="1296100.A0A1B9FYC7"/>
<dbReference type="InterPro" id="IPR012338">
    <property type="entry name" value="Beta-lactam/transpept-like"/>
</dbReference>
<dbReference type="AlphaFoldDB" id="A0A1B9FYC7"/>
<dbReference type="PANTHER" id="PTHR46825">
    <property type="entry name" value="D-ALANYL-D-ALANINE-CARBOXYPEPTIDASE/ENDOPEPTIDASE AMPH"/>
    <property type="match status" value="1"/>
</dbReference>
<dbReference type="SUPFAM" id="SSF56601">
    <property type="entry name" value="beta-lactamase/transpeptidase-like"/>
    <property type="match status" value="1"/>
</dbReference>
<reference evidence="4" key="2">
    <citation type="submission" date="2013-07" db="EMBL/GenBank/DDBJ databases">
        <authorList>
            <consortium name="The Broad Institute Genome Sequencing Platform"/>
            <person name="Cuomo C."/>
            <person name="Litvintseva A."/>
            <person name="Chen Y."/>
            <person name="Heitman J."/>
            <person name="Sun S."/>
            <person name="Springer D."/>
            <person name="Dromer F."/>
            <person name="Young S.K."/>
            <person name="Zeng Q."/>
            <person name="Gargeya S."/>
            <person name="Fitzgerald M."/>
            <person name="Abouelleil A."/>
            <person name="Alvarado L."/>
            <person name="Berlin A.M."/>
            <person name="Chapman S.B."/>
            <person name="Dewar J."/>
            <person name="Goldberg J."/>
            <person name="Griggs A."/>
            <person name="Gujja S."/>
            <person name="Hansen M."/>
            <person name="Howarth C."/>
            <person name="Imamovic A."/>
            <person name="Larimer J."/>
            <person name="McCowan C."/>
            <person name="Murphy C."/>
            <person name="Pearson M."/>
            <person name="Priest M."/>
            <person name="Roberts A."/>
            <person name="Saif S."/>
            <person name="Shea T."/>
            <person name="Sykes S."/>
            <person name="Wortman J."/>
            <person name="Nusbaum C."/>
            <person name="Birren B."/>
        </authorList>
    </citation>
    <scope>NUCLEOTIDE SEQUENCE</scope>
    <source>
        <strain evidence="4">CBS 10118</strain>
    </source>
</reference>
<dbReference type="VEuPathDB" id="FungiDB:I302_06753"/>
<comment type="similarity">
    <text evidence="1">Belongs to the peptidase S12 family.</text>
</comment>
<reference evidence="4" key="4">
    <citation type="submission" date="2024-02" db="EMBL/GenBank/DDBJ databases">
        <title>Comparative genomics of Cryptococcus and Kwoniella reveals pathogenesis evolution and contrasting modes of karyotype evolution via chromosome fusion or intercentromeric recombination.</title>
        <authorList>
            <person name="Coelho M.A."/>
            <person name="David-Palma M."/>
            <person name="Shea T."/>
            <person name="Bowers K."/>
            <person name="McGinley-Smith S."/>
            <person name="Mohammad A.W."/>
            <person name="Gnirke A."/>
            <person name="Yurkov A.M."/>
            <person name="Nowrousian M."/>
            <person name="Sun S."/>
            <person name="Cuomo C.A."/>
            <person name="Heitman J."/>
        </authorList>
    </citation>
    <scope>NUCLEOTIDE SEQUENCE</scope>
    <source>
        <strain evidence="4">CBS 10118</strain>
    </source>
</reference>